<keyword evidence="2" id="KW-1185">Reference proteome</keyword>
<reference evidence="1" key="1">
    <citation type="journal article" date="2020" name="Stud. Mycol.">
        <title>101 Dothideomycetes genomes: a test case for predicting lifestyles and emergence of pathogens.</title>
        <authorList>
            <person name="Haridas S."/>
            <person name="Albert R."/>
            <person name="Binder M."/>
            <person name="Bloem J."/>
            <person name="Labutti K."/>
            <person name="Salamov A."/>
            <person name="Andreopoulos B."/>
            <person name="Baker S."/>
            <person name="Barry K."/>
            <person name="Bills G."/>
            <person name="Bluhm B."/>
            <person name="Cannon C."/>
            <person name="Castanera R."/>
            <person name="Culley D."/>
            <person name="Daum C."/>
            <person name="Ezra D."/>
            <person name="Gonzalez J."/>
            <person name="Henrissat B."/>
            <person name="Kuo A."/>
            <person name="Liang C."/>
            <person name="Lipzen A."/>
            <person name="Lutzoni F."/>
            <person name="Magnuson J."/>
            <person name="Mondo S."/>
            <person name="Nolan M."/>
            <person name="Ohm R."/>
            <person name="Pangilinan J."/>
            <person name="Park H.-J."/>
            <person name="Ramirez L."/>
            <person name="Alfaro M."/>
            <person name="Sun H."/>
            <person name="Tritt A."/>
            <person name="Yoshinaga Y."/>
            <person name="Zwiers L.-H."/>
            <person name="Turgeon B."/>
            <person name="Goodwin S."/>
            <person name="Spatafora J."/>
            <person name="Crous P."/>
            <person name="Grigoriev I."/>
        </authorList>
    </citation>
    <scope>NUCLEOTIDE SEQUENCE</scope>
    <source>
        <strain evidence="1">ATCC 200398</strain>
    </source>
</reference>
<organism evidence="1 2">
    <name type="scientific">Lindgomyces ingoldianus</name>
    <dbReference type="NCBI Taxonomy" id="673940"/>
    <lineage>
        <taxon>Eukaryota</taxon>
        <taxon>Fungi</taxon>
        <taxon>Dikarya</taxon>
        <taxon>Ascomycota</taxon>
        <taxon>Pezizomycotina</taxon>
        <taxon>Dothideomycetes</taxon>
        <taxon>Pleosporomycetidae</taxon>
        <taxon>Pleosporales</taxon>
        <taxon>Lindgomycetaceae</taxon>
        <taxon>Lindgomyces</taxon>
    </lineage>
</organism>
<evidence type="ECO:0000313" key="1">
    <source>
        <dbReference type="EMBL" id="KAF2463619.1"/>
    </source>
</evidence>
<sequence>MRSTLLLTSALAIGALAGPLQKRYIVTEVDLEIKTVTVYVTPGQAEPTVAAVPTTFGGRHRHSYHSKPASSAPVPVPSSKAAPEPSVVYTPQPSSAPAPTPTPTPSPVQSSKAPVASVANDGTHKSGEIQATFTSGPDYQAMVLFHHNAARANHGAGPLVWDDDVAATANLAAINCTFEHYIPEGSGQGQNIFAMSGDSFNVSAAITESWYKGEFAAMQGHYGQTSLPMDVFETVGHLTQMVWKETTKVGCVSQNCAGKMRLGKESNYASTTMDKFTVCNYASPGNVDGQYASNVGSPISTSNLGSWLD</sequence>
<accession>A0ACB6Q9B1</accession>
<name>A0ACB6Q9B1_9PLEO</name>
<comment type="caution">
    <text evidence="1">The sequence shown here is derived from an EMBL/GenBank/DDBJ whole genome shotgun (WGS) entry which is preliminary data.</text>
</comment>
<dbReference type="EMBL" id="MU003548">
    <property type="protein sequence ID" value="KAF2463619.1"/>
    <property type="molecule type" value="Genomic_DNA"/>
</dbReference>
<dbReference type="Proteomes" id="UP000799755">
    <property type="component" value="Unassembled WGS sequence"/>
</dbReference>
<evidence type="ECO:0000313" key="2">
    <source>
        <dbReference type="Proteomes" id="UP000799755"/>
    </source>
</evidence>
<protein>
    <submittedName>
        <fullName evidence="1">PR-1-like protein</fullName>
    </submittedName>
</protein>
<proteinExistence type="predicted"/>
<gene>
    <name evidence="1" type="ORF">BDR25DRAFT_297714</name>
</gene>